<keyword evidence="6 10" id="KW-0694">RNA-binding</keyword>
<dbReference type="InterPro" id="IPR016899">
    <property type="entry name" value="mRNA_G-N7_MeTrfase_euk"/>
</dbReference>
<evidence type="ECO:0000256" key="2">
    <source>
        <dbReference type="ARBA" id="ARBA00022603"/>
    </source>
</evidence>
<evidence type="ECO:0000313" key="16">
    <source>
        <dbReference type="Proteomes" id="UP001378592"/>
    </source>
</evidence>
<sequence>MNKLRKLAKMDDELKGEASSGVDATEANELGSTPSDLSTKVREREDIGHGTVVAAHYNTLEEKGLEERNKSRILYLRNFNNWVKSMLIAEYLEKVKQSKTHGAAIKVLDIGCGKGGDLFKWKRGSITHLICADLAETSVEQCKNRYNDLRSRSERERGYAPLFSAEFIAADCTKVRLREHYKDPSIALDLVSCQFAFHYCFESYLQAECMLRNASECLRPGGFFIGTIPDANEIMSRLQKNGGKEFENDIYKIEFYDETVPPHLFGAKYNFHLEGVVDCPEFLVHFPTLVKLAEKFDLQLVFKERFQDYFARQKEEGRSLLGKMQALETYPPFLKVPLLGRDPEDYEHVQQYLQTPAGHRKVGTLSKPEWEAASLYVIFAFEKKAKQK</sequence>
<feature type="domain" description="MRNA cap 0 methyltransferase" evidence="14">
    <location>
        <begin position="71"/>
        <end position="384"/>
    </location>
</feature>
<name>A0AAN9Z5A4_9ORTH</name>
<dbReference type="GO" id="GO:0004482">
    <property type="term" value="F:mRNA 5'-cap (guanine-N7-)-methyltransferase activity"/>
    <property type="evidence" value="ECO:0007669"/>
    <property type="project" value="UniProtKB-EC"/>
</dbReference>
<keyword evidence="8 10" id="KW-0539">Nucleus</keyword>
<feature type="binding site" evidence="11">
    <location>
        <position position="171"/>
    </location>
    <ligand>
        <name>S-adenosyl-L-methionine</name>
        <dbReference type="ChEBI" id="CHEBI:59789"/>
    </ligand>
</feature>
<comment type="similarity">
    <text evidence="10">Belongs to the class I-like SAM-binding methyltransferase superfamily. mRNA cap 0 methyltransferase family.</text>
</comment>
<feature type="region of interest" description="Disordered" evidence="13">
    <location>
        <begin position="1"/>
        <end position="37"/>
    </location>
</feature>
<dbReference type="PIRSF" id="PIRSF028762">
    <property type="entry name" value="ABD1"/>
    <property type="match status" value="1"/>
</dbReference>
<evidence type="ECO:0000313" key="15">
    <source>
        <dbReference type="EMBL" id="KAK7865111.1"/>
    </source>
</evidence>
<evidence type="ECO:0000256" key="13">
    <source>
        <dbReference type="SAM" id="MobiDB-lite"/>
    </source>
</evidence>
<reference evidence="15 16" key="1">
    <citation type="submission" date="2024-03" db="EMBL/GenBank/DDBJ databases">
        <title>The genome assembly and annotation of the cricket Gryllus longicercus Weissman &amp; Gray.</title>
        <authorList>
            <person name="Szrajer S."/>
            <person name="Gray D."/>
            <person name="Ylla G."/>
        </authorList>
    </citation>
    <scope>NUCLEOTIDE SEQUENCE [LARGE SCALE GENOMIC DNA]</scope>
    <source>
        <strain evidence="15">DAG 2021-001</strain>
        <tissue evidence="15">Whole body minus gut</tissue>
    </source>
</reference>
<dbReference type="CDD" id="cd02440">
    <property type="entry name" value="AdoMet_MTases"/>
    <property type="match status" value="1"/>
</dbReference>
<evidence type="ECO:0000256" key="8">
    <source>
        <dbReference type="ARBA" id="ARBA00023242"/>
    </source>
</evidence>
<evidence type="ECO:0000259" key="14">
    <source>
        <dbReference type="PROSITE" id="PS51562"/>
    </source>
</evidence>
<evidence type="ECO:0000256" key="11">
    <source>
        <dbReference type="PIRSR" id="PIRSR028762-1"/>
    </source>
</evidence>
<feature type="site" description="mRNA cap binding" evidence="12">
    <location>
        <position position="145"/>
    </location>
</feature>
<feature type="binding site" evidence="11">
    <location>
        <position position="133"/>
    </location>
    <ligand>
        <name>S-adenosyl-L-methionine</name>
        <dbReference type="ChEBI" id="CHEBI:59789"/>
    </ligand>
</feature>
<feature type="binding site" evidence="11">
    <location>
        <position position="199"/>
    </location>
    <ligand>
        <name>S-adenosyl-L-methionine</name>
        <dbReference type="ChEBI" id="CHEBI:59789"/>
    </ligand>
</feature>
<dbReference type="InterPro" id="IPR039753">
    <property type="entry name" value="RG7MT1"/>
</dbReference>
<keyword evidence="3 10" id="KW-0507">mRNA processing</keyword>
<feature type="binding site" evidence="12">
    <location>
        <begin position="80"/>
        <end position="81"/>
    </location>
    <ligand>
        <name>mRNA</name>
        <dbReference type="ChEBI" id="CHEBI:33699"/>
    </ligand>
</feature>
<dbReference type="InterPro" id="IPR029063">
    <property type="entry name" value="SAM-dependent_MTases_sf"/>
</dbReference>
<keyword evidence="4 10" id="KW-0808">Transferase</keyword>
<feature type="binding site" evidence="11">
    <location>
        <position position="84"/>
    </location>
    <ligand>
        <name>S-adenosyl-L-methionine</name>
        <dbReference type="ChEBI" id="CHEBI:59789"/>
    </ligand>
</feature>
<feature type="binding site" evidence="11">
    <location>
        <position position="111"/>
    </location>
    <ligand>
        <name>S-adenosyl-L-methionine</name>
        <dbReference type="ChEBI" id="CHEBI:59789"/>
    </ligand>
</feature>
<evidence type="ECO:0000256" key="9">
    <source>
        <dbReference type="ARBA" id="ARBA00044712"/>
    </source>
</evidence>
<dbReference type="PANTHER" id="PTHR12189:SF2">
    <property type="entry name" value="MRNA CAP GUANINE-N7 METHYLTRANSFERASE"/>
    <property type="match status" value="1"/>
</dbReference>
<feature type="site" description="mRNA cap binding" evidence="12">
    <location>
        <position position="120"/>
    </location>
</feature>
<dbReference type="AlphaFoldDB" id="A0AAN9Z5A4"/>
<evidence type="ECO:0000256" key="1">
    <source>
        <dbReference type="ARBA" id="ARBA00004123"/>
    </source>
</evidence>
<dbReference type="InterPro" id="IPR004971">
    <property type="entry name" value="mRNA_G-N7_MeTrfase_dom"/>
</dbReference>
<keyword evidence="5 10" id="KW-0949">S-adenosyl-L-methionine</keyword>
<feature type="site" description="mRNA cap binding" evidence="12">
    <location>
        <position position="198"/>
    </location>
</feature>
<evidence type="ECO:0000256" key="4">
    <source>
        <dbReference type="ARBA" id="ARBA00022679"/>
    </source>
</evidence>
<dbReference type="GO" id="GO:0003723">
    <property type="term" value="F:RNA binding"/>
    <property type="evidence" value="ECO:0007669"/>
    <property type="project" value="UniProtKB-KW"/>
</dbReference>
<feature type="site" description="mRNA cap binding" evidence="12">
    <location>
        <position position="114"/>
    </location>
</feature>
<dbReference type="Pfam" id="PF03291">
    <property type="entry name" value="mRNA_G-N7_MeTrfase"/>
    <property type="match status" value="1"/>
</dbReference>
<comment type="caution">
    <text evidence="15">The sequence shown here is derived from an EMBL/GenBank/DDBJ whole genome shotgun (WGS) entry which is preliminary data.</text>
</comment>
<dbReference type="EMBL" id="JAZDUA010000186">
    <property type="protein sequence ID" value="KAK7865111.1"/>
    <property type="molecule type" value="Genomic_DNA"/>
</dbReference>
<comment type="subcellular location">
    <subcellularLocation>
        <location evidence="1 10">Nucleus</location>
    </subcellularLocation>
</comment>
<dbReference type="EC" id="2.1.1.56" evidence="10"/>
<evidence type="ECO:0000256" key="5">
    <source>
        <dbReference type="ARBA" id="ARBA00022691"/>
    </source>
</evidence>
<evidence type="ECO:0000256" key="6">
    <source>
        <dbReference type="ARBA" id="ARBA00022884"/>
    </source>
</evidence>
<accession>A0AAN9Z5A4</accession>
<dbReference type="PANTHER" id="PTHR12189">
    <property type="entry name" value="MRNA GUANINE-7- METHYLTRANSFERASE"/>
    <property type="match status" value="1"/>
</dbReference>
<keyword evidence="2 10" id="KW-0489">Methyltransferase</keyword>
<evidence type="ECO:0000256" key="3">
    <source>
        <dbReference type="ARBA" id="ARBA00022664"/>
    </source>
</evidence>
<dbReference type="GO" id="GO:0005634">
    <property type="term" value="C:nucleus"/>
    <property type="evidence" value="ECO:0007669"/>
    <property type="project" value="UniProtKB-SubCell"/>
</dbReference>
<evidence type="ECO:0000256" key="10">
    <source>
        <dbReference type="PIRNR" id="PIRNR028762"/>
    </source>
</evidence>
<dbReference type="Gene3D" id="3.40.50.150">
    <property type="entry name" value="Vaccinia Virus protein VP39"/>
    <property type="match status" value="1"/>
</dbReference>
<gene>
    <name evidence="15" type="ORF">R5R35_014642</name>
</gene>
<evidence type="ECO:0000256" key="12">
    <source>
        <dbReference type="PIRSR" id="PIRSR028762-2"/>
    </source>
</evidence>
<dbReference type="PROSITE" id="PS51562">
    <property type="entry name" value="RNA_CAP0_MT"/>
    <property type="match status" value="1"/>
</dbReference>
<evidence type="ECO:0000256" key="7">
    <source>
        <dbReference type="ARBA" id="ARBA00023042"/>
    </source>
</evidence>
<keyword evidence="16" id="KW-1185">Reference proteome</keyword>
<feature type="site" description="mRNA cap binding" evidence="12">
    <location>
        <position position="281"/>
    </location>
</feature>
<feature type="binding site" evidence="11">
    <location>
        <position position="194"/>
    </location>
    <ligand>
        <name>S-adenosyl-L-methionine</name>
        <dbReference type="ChEBI" id="CHEBI:59789"/>
    </ligand>
</feature>
<comment type="catalytic activity">
    <reaction evidence="9">
        <text>a 5'-end (5'-triphosphoguanosine)-ribonucleoside in mRNA + S-adenosyl-L-methionine = a 5'-end (N(7)-methyl 5'-triphosphoguanosine)-ribonucleoside in mRNA + S-adenosyl-L-homocysteine</text>
        <dbReference type="Rhea" id="RHEA:67008"/>
        <dbReference type="Rhea" id="RHEA-COMP:17166"/>
        <dbReference type="Rhea" id="RHEA-COMP:17167"/>
        <dbReference type="ChEBI" id="CHEBI:57856"/>
        <dbReference type="ChEBI" id="CHEBI:59789"/>
        <dbReference type="ChEBI" id="CHEBI:156461"/>
        <dbReference type="ChEBI" id="CHEBI:167617"/>
        <dbReference type="EC" id="2.1.1.56"/>
    </reaction>
</comment>
<keyword evidence="7 10" id="KW-0506">mRNA capping</keyword>
<dbReference type="Proteomes" id="UP001378592">
    <property type="component" value="Unassembled WGS sequence"/>
</dbReference>
<protein>
    <recommendedName>
        <fullName evidence="10">mRNA cap guanine-N(7) methyltransferase</fullName>
        <ecNumber evidence="10">2.1.1.56</ecNumber>
    </recommendedName>
    <alternativeName>
        <fullName evidence="10">mRNA (guanine-N(7))-methyltransferase</fullName>
    </alternativeName>
    <alternativeName>
        <fullName evidence="10">mRNA cap methyltransferase</fullName>
    </alternativeName>
</protein>
<feature type="site" description="mRNA cap binding" evidence="12">
    <location>
        <position position="376"/>
    </location>
</feature>
<organism evidence="15 16">
    <name type="scientific">Gryllus longicercus</name>
    <dbReference type="NCBI Taxonomy" id="2509291"/>
    <lineage>
        <taxon>Eukaryota</taxon>
        <taxon>Metazoa</taxon>
        <taxon>Ecdysozoa</taxon>
        <taxon>Arthropoda</taxon>
        <taxon>Hexapoda</taxon>
        <taxon>Insecta</taxon>
        <taxon>Pterygota</taxon>
        <taxon>Neoptera</taxon>
        <taxon>Polyneoptera</taxon>
        <taxon>Orthoptera</taxon>
        <taxon>Ensifera</taxon>
        <taxon>Gryllidea</taxon>
        <taxon>Grylloidea</taxon>
        <taxon>Gryllidae</taxon>
        <taxon>Gryllinae</taxon>
        <taxon>Gryllus</taxon>
    </lineage>
</organism>
<proteinExistence type="inferred from homology"/>
<dbReference type="SUPFAM" id="SSF53335">
    <property type="entry name" value="S-adenosyl-L-methionine-dependent methyltransferases"/>
    <property type="match status" value="1"/>
</dbReference>